<evidence type="ECO:0000313" key="2">
    <source>
        <dbReference type="Proteomes" id="UP001333110"/>
    </source>
</evidence>
<organism evidence="1 2">
    <name type="scientific">Mycteria americana</name>
    <name type="common">Wood stork</name>
    <dbReference type="NCBI Taxonomy" id="33587"/>
    <lineage>
        <taxon>Eukaryota</taxon>
        <taxon>Metazoa</taxon>
        <taxon>Chordata</taxon>
        <taxon>Craniata</taxon>
        <taxon>Vertebrata</taxon>
        <taxon>Euteleostomi</taxon>
        <taxon>Archelosauria</taxon>
        <taxon>Archosauria</taxon>
        <taxon>Dinosauria</taxon>
        <taxon>Saurischia</taxon>
        <taxon>Theropoda</taxon>
        <taxon>Coelurosauria</taxon>
        <taxon>Aves</taxon>
        <taxon>Neognathae</taxon>
        <taxon>Neoaves</taxon>
        <taxon>Aequornithes</taxon>
        <taxon>Ciconiiformes</taxon>
        <taxon>Ciconiidae</taxon>
        <taxon>Mycteria</taxon>
    </lineage>
</organism>
<dbReference type="Proteomes" id="UP001333110">
    <property type="component" value="Unassembled WGS sequence"/>
</dbReference>
<dbReference type="PANTHER" id="PTHR33332">
    <property type="entry name" value="REVERSE TRANSCRIPTASE DOMAIN-CONTAINING PROTEIN"/>
    <property type="match status" value="1"/>
</dbReference>
<comment type="caution">
    <text evidence="1">The sequence shown here is derived from an EMBL/GenBank/DDBJ whole genome shotgun (WGS) entry which is preliminary data.</text>
</comment>
<proteinExistence type="predicted"/>
<name>A0AAN7NHU9_MYCAM</name>
<protein>
    <submittedName>
        <fullName evidence="1">Uncharacterized protein</fullName>
    </submittedName>
</protein>
<evidence type="ECO:0000313" key="1">
    <source>
        <dbReference type="EMBL" id="KAK4816307.1"/>
    </source>
</evidence>
<dbReference type="AlphaFoldDB" id="A0AAN7NHU9"/>
<dbReference type="EMBL" id="JAUNZN010000009">
    <property type="protein sequence ID" value="KAK4816307.1"/>
    <property type="molecule type" value="Genomic_DNA"/>
</dbReference>
<accession>A0AAN7NHU9</accession>
<gene>
    <name evidence="1" type="ORF">QYF61_014605</name>
</gene>
<keyword evidence="2" id="KW-1185">Reference proteome</keyword>
<sequence length="529" mass="60503">MTSTNLNMSQQFALAAEKANVILGGTRQGIARRLEEMILPLCSVLYKRDTDILDTDQPRVMKVMKGLEHLSYEERLRELGLFSVEKGRLTGDLINVYKYLKGELKEDRARLFSVVPSDRTRGNGHNLKHRRFHLKHFFTMRVTEPWHRCPDRLWSLPPWKSSKAIWTWSWATRSRWPCLSRRGKLCLTYLVAFYNGVTASVEKGRATDVIYPDFCMVPHNFLTSKFERHGFDGWIVSSELAGWPHLKSYSEWLNVQLESSNEWCSSRFADNTKLNGVVDSLEGRDAIQRDPDRLEGWAHVNLMKFKRPSARSCTWVGATPKICTDWGLNGLKSSLPGKDLGILADEKLDTSWQCALAAQKASCILGCIKRSVASRSREVILPLYSALVRPAPGVLCPALEPAVQERHGAVRAGPRKATKMIRRLEHLCYEDRLGDLDKRRLQGDLIAAFQHLKGDYKKDGDRLFSRVCSSRTRGNSFKLKEGRFRLGIRKTFFIMRVVKHWTTLPREVVDAPSLEMFKVRLDGALINLI</sequence>
<reference evidence="1 2" key="1">
    <citation type="journal article" date="2023" name="J. Hered.">
        <title>Chromosome-level genome of the wood stork (Mycteria americana) provides insight into avian chromosome evolution.</title>
        <authorList>
            <person name="Flamio R. Jr."/>
            <person name="Ramstad K.M."/>
        </authorList>
    </citation>
    <scope>NUCLEOTIDE SEQUENCE [LARGE SCALE GENOMIC DNA]</scope>
    <source>
        <strain evidence="1">JAX WOST 10</strain>
    </source>
</reference>